<dbReference type="HAMAP" id="MF_00273">
    <property type="entry name" value="Ribosomal_eL20"/>
    <property type="match status" value="1"/>
</dbReference>
<dbReference type="GO" id="GO:1990904">
    <property type="term" value="C:ribonucleoprotein complex"/>
    <property type="evidence" value="ECO:0007669"/>
    <property type="project" value="UniProtKB-KW"/>
</dbReference>
<evidence type="ECO:0000256" key="4">
    <source>
        <dbReference type="ARBA" id="ARBA00035220"/>
    </source>
</evidence>
<reference evidence="9" key="2">
    <citation type="submission" date="2025-09" db="UniProtKB">
        <authorList>
            <consortium name="Ensembl"/>
        </authorList>
    </citation>
    <scope>IDENTIFICATION</scope>
</reference>
<feature type="domain" description="Large ribosomal subunit protein eL20" evidence="8">
    <location>
        <begin position="67"/>
        <end position="108"/>
    </location>
</feature>
<dbReference type="InterPro" id="IPR023573">
    <property type="entry name" value="Ribosomal_eL20_dom"/>
</dbReference>
<dbReference type="InterPro" id="IPR021138">
    <property type="entry name" value="Ribosomal_eL20_eukaryotes"/>
</dbReference>
<name>A0A2K5XU97_MANLE</name>
<keyword evidence="10" id="KW-1185">Reference proteome</keyword>
<protein>
    <recommendedName>
        <fullName evidence="4">Large ribosomal subunit protein eL20</fullName>
    </recommendedName>
    <alternativeName>
        <fullName evidence="5">60S ribosomal protein L18a</fullName>
    </alternativeName>
</protein>
<dbReference type="PANTHER" id="PTHR10052">
    <property type="entry name" value="60S RIBOSOMAL PROTEIN L18A"/>
    <property type="match status" value="1"/>
</dbReference>
<organism evidence="9 10">
    <name type="scientific">Mandrillus leucophaeus</name>
    <name type="common">Drill</name>
    <name type="synonym">Papio leucophaeus</name>
    <dbReference type="NCBI Taxonomy" id="9568"/>
    <lineage>
        <taxon>Eukaryota</taxon>
        <taxon>Metazoa</taxon>
        <taxon>Chordata</taxon>
        <taxon>Craniata</taxon>
        <taxon>Vertebrata</taxon>
        <taxon>Euteleostomi</taxon>
        <taxon>Mammalia</taxon>
        <taxon>Eutheria</taxon>
        <taxon>Euarchontoglires</taxon>
        <taxon>Primates</taxon>
        <taxon>Haplorrhini</taxon>
        <taxon>Catarrhini</taxon>
        <taxon>Cercopithecidae</taxon>
        <taxon>Cercopithecinae</taxon>
        <taxon>Mandrillus</taxon>
    </lineage>
</organism>
<evidence type="ECO:0000256" key="7">
    <source>
        <dbReference type="SAM" id="MobiDB-lite"/>
    </source>
</evidence>
<keyword evidence="3" id="KW-0687">Ribonucleoprotein</keyword>
<dbReference type="GeneTree" id="ENSGT00390000015797"/>
<evidence type="ECO:0000256" key="3">
    <source>
        <dbReference type="ARBA" id="ARBA00023274"/>
    </source>
</evidence>
<dbReference type="Pfam" id="PF01775">
    <property type="entry name" value="Ribosomal_L18A"/>
    <property type="match status" value="1"/>
</dbReference>
<sequence>TPKCHTPPLYCMRIFAPNHVVAESPFRHFVSQLKKIKKSSGEIVYCGQVFEKRPLRVKNFGIWLRYDSRSGTHNMYREYRDLTTARLSPNMGARHGAQVHSIQVMKVREIAASKCRWSHKSRFITKRPNTFFWAQGPRPGVPQINSGKPGEKTKQNKTKNKTKQKKHLSTN</sequence>
<feature type="compositionally biased region" description="Basic residues" evidence="7">
    <location>
        <begin position="155"/>
        <end position="171"/>
    </location>
</feature>
<dbReference type="GO" id="GO:0006412">
    <property type="term" value="P:translation"/>
    <property type="evidence" value="ECO:0007669"/>
    <property type="project" value="InterPro"/>
</dbReference>
<proteinExistence type="inferred from homology"/>
<comment type="subunit">
    <text evidence="6">Component of the large ribosomal subunit. Binds IPO9 with high affinity.</text>
</comment>
<evidence type="ECO:0000313" key="10">
    <source>
        <dbReference type="Proteomes" id="UP000233140"/>
    </source>
</evidence>
<reference evidence="9" key="1">
    <citation type="submission" date="2025-08" db="UniProtKB">
        <authorList>
            <consortium name="Ensembl"/>
        </authorList>
    </citation>
    <scope>IDENTIFICATION</scope>
</reference>
<comment type="similarity">
    <text evidence="1">Belongs to the eukaryotic ribosomal protein eL20 family.</text>
</comment>
<evidence type="ECO:0000256" key="1">
    <source>
        <dbReference type="ARBA" id="ARBA00009362"/>
    </source>
</evidence>
<feature type="region of interest" description="Disordered" evidence="7">
    <location>
        <begin position="134"/>
        <end position="171"/>
    </location>
</feature>
<evidence type="ECO:0000256" key="2">
    <source>
        <dbReference type="ARBA" id="ARBA00022980"/>
    </source>
</evidence>
<evidence type="ECO:0000259" key="8">
    <source>
        <dbReference type="Pfam" id="PF01775"/>
    </source>
</evidence>
<dbReference type="GO" id="GO:0003735">
    <property type="term" value="F:structural constituent of ribosome"/>
    <property type="evidence" value="ECO:0007669"/>
    <property type="project" value="InterPro"/>
</dbReference>
<dbReference type="AlphaFoldDB" id="A0A2K5XU97"/>
<dbReference type="Gene3D" id="3.10.20.10">
    <property type="match status" value="2"/>
</dbReference>
<accession>A0A2K5XU97</accession>
<keyword evidence="2" id="KW-0689">Ribosomal protein</keyword>
<dbReference type="Proteomes" id="UP000233140">
    <property type="component" value="Unassembled WGS sequence"/>
</dbReference>
<evidence type="ECO:0000256" key="6">
    <source>
        <dbReference type="ARBA" id="ARBA00046816"/>
    </source>
</evidence>
<dbReference type="SUPFAM" id="SSF160374">
    <property type="entry name" value="RplX-like"/>
    <property type="match status" value="1"/>
</dbReference>
<evidence type="ECO:0000313" key="9">
    <source>
        <dbReference type="Ensembl" id="ENSMLEP00000006903.1"/>
    </source>
</evidence>
<dbReference type="Ensembl" id="ENSMLET00000030153.1">
    <property type="protein sequence ID" value="ENSMLEP00000006903.1"/>
    <property type="gene ID" value="ENSMLEG00000027362.1"/>
</dbReference>
<evidence type="ECO:0000256" key="5">
    <source>
        <dbReference type="ARBA" id="ARBA00035392"/>
    </source>
</evidence>
<dbReference type="InterPro" id="IPR028877">
    <property type="entry name" value="Ribosomal_eL20"/>
</dbReference>
<dbReference type="FunFam" id="3.10.20.10:FF:000001">
    <property type="entry name" value="60S ribosomal protein L18a"/>
    <property type="match status" value="1"/>
</dbReference>
<dbReference type="GO" id="GO:0005840">
    <property type="term" value="C:ribosome"/>
    <property type="evidence" value="ECO:0007669"/>
    <property type="project" value="UniProtKB-KW"/>
</dbReference>